<evidence type="ECO:0000313" key="1">
    <source>
        <dbReference type="EMBL" id="SHE95415.1"/>
    </source>
</evidence>
<keyword evidence="2" id="KW-1185">Reference proteome</keyword>
<sequence length="151" mass="17972">MKYFTEEIWDFEGYQNNLLSLKEFLNQETFKFLQENSFHDGMLSNITIHNSYTGETEEIEDSIVSVSAKIKHWNGHIYKLFWDNVTVYHLDFNIARNRAVETNEILFDRGLDEWSHDELTLKNENTFRHEIILFSKTTLVIECAHFSIQSI</sequence>
<dbReference type="Proteomes" id="UP000184128">
    <property type="component" value="Unassembled WGS sequence"/>
</dbReference>
<dbReference type="OrthoDB" id="2082233at2"/>
<proteinExistence type="predicted"/>
<protein>
    <submittedName>
        <fullName evidence="1">Uncharacterized protein</fullName>
    </submittedName>
</protein>
<evidence type="ECO:0000313" key="2">
    <source>
        <dbReference type="Proteomes" id="UP000184128"/>
    </source>
</evidence>
<name>A0A1M4XPM4_9LACT</name>
<gene>
    <name evidence="1" type="ORF">SAMN02745249_01503</name>
</gene>
<accession>A0A1M4XPM4</accession>
<dbReference type="EMBL" id="FQUF01000022">
    <property type="protein sequence ID" value="SHE95415.1"/>
    <property type="molecule type" value="Genomic_DNA"/>
</dbReference>
<dbReference type="AlphaFoldDB" id="A0A1M4XPM4"/>
<organism evidence="1 2">
    <name type="scientific">Atopostipes suicloacalis DSM 15692</name>
    <dbReference type="NCBI Taxonomy" id="1121025"/>
    <lineage>
        <taxon>Bacteria</taxon>
        <taxon>Bacillati</taxon>
        <taxon>Bacillota</taxon>
        <taxon>Bacilli</taxon>
        <taxon>Lactobacillales</taxon>
        <taxon>Carnobacteriaceae</taxon>
        <taxon>Atopostipes</taxon>
    </lineage>
</organism>
<reference evidence="1 2" key="1">
    <citation type="submission" date="2016-11" db="EMBL/GenBank/DDBJ databases">
        <authorList>
            <person name="Jaros S."/>
            <person name="Januszkiewicz K."/>
            <person name="Wedrychowicz H."/>
        </authorList>
    </citation>
    <scope>NUCLEOTIDE SEQUENCE [LARGE SCALE GENOMIC DNA]</scope>
    <source>
        <strain evidence="1 2">DSM 15692</strain>
    </source>
</reference>
<dbReference type="RefSeq" id="WP_073298248.1">
    <property type="nucleotide sequence ID" value="NZ_FQUF01000022.1"/>
</dbReference>